<feature type="compositionally biased region" description="Low complexity" evidence="1">
    <location>
        <begin position="195"/>
        <end position="207"/>
    </location>
</feature>
<feature type="compositionally biased region" description="Low complexity" evidence="1">
    <location>
        <begin position="221"/>
        <end position="234"/>
    </location>
</feature>
<dbReference type="InParanoid" id="D8TPP9"/>
<protein>
    <submittedName>
        <fullName evidence="2">Uncharacterized protein</fullName>
    </submittedName>
</protein>
<reference evidence="2 3" key="1">
    <citation type="journal article" date="2010" name="Science">
        <title>Genomic analysis of organismal complexity in the multicellular green alga Volvox carteri.</title>
        <authorList>
            <person name="Prochnik S.E."/>
            <person name="Umen J."/>
            <person name="Nedelcu A.M."/>
            <person name="Hallmann A."/>
            <person name="Miller S.M."/>
            <person name="Nishii I."/>
            <person name="Ferris P."/>
            <person name="Kuo A."/>
            <person name="Mitros T."/>
            <person name="Fritz-Laylin L.K."/>
            <person name="Hellsten U."/>
            <person name="Chapman J."/>
            <person name="Simakov O."/>
            <person name="Rensing S.A."/>
            <person name="Terry A."/>
            <person name="Pangilinan J."/>
            <person name="Kapitonov V."/>
            <person name="Jurka J."/>
            <person name="Salamov A."/>
            <person name="Shapiro H."/>
            <person name="Schmutz J."/>
            <person name="Grimwood J."/>
            <person name="Lindquist E."/>
            <person name="Lucas S."/>
            <person name="Grigoriev I.V."/>
            <person name="Schmitt R."/>
            <person name="Kirk D."/>
            <person name="Rokhsar D.S."/>
        </authorList>
    </citation>
    <scope>NUCLEOTIDE SEQUENCE [LARGE SCALE GENOMIC DNA]</scope>
    <source>
        <strain evidence="3">f. Nagariensis / Eve</strain>
    </source>
</reference>
<proteinExistence type="predicted"/>
<feature type="compositionally biased region" description="Basic and acidic residues" evidence="1">
    <location>
        <begin position="208"/>
        <end position="220"/>
    </location>
</feature>
<dbReference type="eggNOG" id="ENOG502T07Y">
    <property type="taxonomic scope" value="Eukaryota"/>
</dbReference>
<dbReference type="KEGG" id="vcn:VOLCADRAFT_88694"/>
<accession>D8TPP9</accession>
<evidence type="ECO:0000313" key="3">
    <source>
        <dbReference type="Proteomes" id="UP000001058"/>
    </source>
</evidence>
<feature type="compositionally biased region" description="Low complexity" evidence="1">
    <location>
        <begin position="172"/>
        <end position="185"/>
    </location>
</feature>
<dbReference type="RefSeq" id="XP_002948245.1">
    <property type="nucleotide sequence ID" value="XM_002948199.1"/>
</dbReference>
<organism evidence="3">
    <name type="scientific">Volvox carteri f. nagariensis</name>
    <dbReference type="NCBI Taxonomy" id="3068"/>
    <lineage>
        <taxon>Eukaryota</taxon>
        <taxon>Viridiplantae</taxon>
        <taxon>Chlorophyta</taxon>
        <taxon>core chlorophytes</taxon>
        <taxon>Chlorophyceae</taxon>
        <taxon>CS clade</taxon>
        <taxon>Chlamydomonadales</taxon>
        <taxon>Volvocaceae</taxon>
        <taxon>Volvox</taxon>
    </lineage>
</organism>
<dbReference type="OrthoDB" id="549058at2759"/>
<name>D8TPP9_VOLCA</name>
<dbReference type="GeneID" id="9624395"/>
<evidence type="ECO:0000313" key="2">
    <source>
        <dbReference type="EMBL" id="EFJ50652.1"/>
    </source>
</evidence>
<feature type="region of interest" description="Disordered" evidence="1">
    <location>
        <begin position="127"/>
        <end position="236"/>
    </location>
</feature>
<evidence type="ECO:0000256" key="1">
    <source>
        <dbReference type="SAM" id="MobiDB-lite"/>
    </source>
</evidence>
<sequence length="419" mass="43045">MAALGVTPPSVQVCSHRASLGSSDKGIDAPFLERLSRLAASGITCYDIDVTATADGQLVVGYPNHIITDLWAAGRGAAAAAAAAAATQGQPFQVDSVSRSEYVAAGLDQRHPLLQDVLRVFAEMVSEDAKKRKRKREEEEQQGAAAKEEGPEGGAGAGVGGQGDGVGGGVAGETEAGKQGQQQQQEGKEGGMEGASGQQQQEQQLQQEGKEDRARSKSAEGKQQQEQQQESGQGRRLLLKDSALRPDFAELLHNLTRALGIQGHVGLWLPRLEPLSLSSSSSVGRQEGSTAAAGGAATAAGDQSYVGVEAVGKHLQLLGSGLLRVLGLPDTRIKHPDAALAEVAAAAAKATARRPVVAWVVDSKEDATRAAHAGVGRIVANDPRVMQSWLRFISHACSEGAGIAAGVGATVASGGGGSN</sequence>
<dbReference type="EMBL" id="GL378330">
    <property type="protein sequence ID" value="EFJ50652.1"/>
    <property type="molecule type" value="Genomic_DNA"/>
</dbReference>
<keyword evidence="3" id="KW-1185">Reference proteome</keyword>
<gene>
    <name evidence="2" type="ORF">VOLCADRAFT_88694</name>
</gene>
<dbReference type="Proteomes" id="UP000001058">
    <property type="component" value="Unassembled WGS sequence"/>
</dbReference>
<feature type="compositionally biased region" description="Gly residues" evidence="1">
    <location>
        <begin position="152"/>
        <end position="171"/>
    </location>
</feature>
<dbReference type="AlphaFoldDB" id="D8TPP9"/>